<protein>
    <submittedName>
        <fullName evidence="2">Uncharacterized protein</fullName>
    </submittedName>
</protein>
<feature type="compositionally biased region" description="Polar residues" evidence="1">
    <location>
        <begin position="296"/>
        <end position="313"/>
    </location>
</feature>
<feature type="region of interest" description="Disordered" evidence="1">
    <location>
        <begin position="157"/>
        <end position="179"/>
    </location>
</feature>
<dbReference type="EMBL" id="JACVVK020000163">
    <property type="protein sequence ID" value="KAK7487514.1"/>
    <property type="molecule type" value="Genomic_DNA"/>
</dbReference>
<evidence type="ECO:0000313" key="2">
    <source>
        <dbReference type="EMBL" id="KAK7487514.1"/>
    </source>
</evidence>
<reference evidence="2 3" key="1">
    <citation type="journal article" date="2023" name="Sci. Data">
        <title>Genome assembly of the Korean intertidal mud-creeper Batillaria attramentaria.</title>
        <authorList>
            <person name="Patra A.K."/>
            <person name="Ho P.T."/>
            <person name="Jun S."/>
            <person name="Lee S.J."/>
            <person name="Kim Y."/>
            <person name="Won Y.J."/>
        </authorList>
    </citation>
    <scope>NUCLEOTIDE SEQUENCE [LARGE SCALE GENOMIC DNA]</scope>
    <source>
        <strain evidence="2">Wonlab-2016</strain>
    </source>
</reference>
<feature type="region of interest" description="Disordered" evidence="1">
    <location>
        <begin position="296"/>
        <end position="544"/>
    </location>
</feature>
<feature type="compositionally biased region" description="Polar residues" evidence="1">
    <location>
        <begin position="427"/>
        <end position="438"/>
    </location>
</feature>
<feature type="non-terminal residue" evidence="2">
    <location>
        <position position="1"/>
    </location>
</feature>
<keyword evidence="3" id="KW-1185">Reference proteome</keyword>
<dbReference type="AlphaFoldDB" id="A0ABD0KK31"/>
<feature type="compositionally biased region" description="Polar residues" evidence="1">
    <location>
        <begin position="351"/>
        <end position="377"/>
    </location>
</feature>
<name>A0ABD0KK31_9CAEN</name>
<accession>A0ABD0KK31</accession>
<gene>
    <name evidence="2" type="ORF">BaRGS_00021216</name>
</gene>
<organism evidence="2 3">
    <name type="scientific">Batillaria attramentaria</name>
    <dbReference type="NCBI Taxonomy" id="370345"/>
    <lineage>
        <taxon>Eukaryota</taxon>
        <taxon>Metazoa</taxon>
        <taxon>Spiralia</taxon>
        <taxon>Lophotrochozoa</taxon>
        <taxon>Mollusca</taxon>
        <taxon>Gastropoda</taxon>
        <taxon>Caenogastropoda</taxon>
        <taxon>Sorbeoconcha</taxon>
        <taxon>Cerithioidea</taxon>
        <taxon>Batillariidae</taxon>
        <taxon>Batillaria</taxon>
    </lineage>
</organism>
<proteinExistence type="predicted"/>
<feature type="compositionally biased region" description="Basic and acidic residues" evidence="1">
    <location>
        <begin position="264"/>
        <end position="280"/>
    </location>
</feature>
<feature type="region of interest" description="Disordered" evidence="1">
    <location>
        <begin position="212"/>
        <end position="280"/>
    </location>
</feature>
<dbReference type="Proteomes" id="UP001519460">
    <property type="component" value="Unassembled WGS sequence"/>
</dbReference>
<feature type="compositionally biased region" description="Basic and acidic residues" evidence="1">
    <location>
        <begin position="455"/>
        <end position="505"/>
    </location>
</feature>
<feature type="compositionally biased region" description="Low complexity" evidence="1">
    <location>
        <begin position="157"/>
        <end position="176"/>
    </location>
</feature>
<evidence type="ECO:0000313" key="3">
    <source>
        <dbReference type="Proteomes" id="UP001519460"/>
    </source>
</evidence>
<feature type="region of interest" description="Disordered" evidence="1">
    <location>
        <begin position="116"/>
        <end position="142"/>
    </location>
</feature>
<evidence type="ECO:0000256" key="1">
    <source>
        <dbReference type="SAM" id="MobiDB-lite"/>
    </source>
</evidence>
<sequence>WPSHLQSSSVRWKEAAFSNGLTYTYRGSVQFSVTARRSQPYCLTLLLGVTNGKIESKYRLYEVTICQSVRSEFSAESTSDLTLIEPREATTGSHLHHVVEIDEERKADDLKTVTQAPVAAKAMSRPPTSGSDHARWKSMPPGSDVYEQALEDLLQSSCSSSTSSDSSSSTSCSTCSENCPDHYSVSAAAELRDDRRRSLGSDLQTRLNLGQGQDLFRVPGQGRFDGIARSRSWSPRPDTSHVRTSPARGHPGISLDYHPTSTGQEKERPKYQDASDEQRDQGVQICDFVEDLDRQPSVQSAVGMGNSTSTSTVLEEKRFGSGDGRRQSDPLASKRHKSLPPLSGKEKNRSVDSTMGSNHSTDVRPTSGHVTSNNGHLSPSGGHAPSHLAAPGRVVTSPELRNSKSGVSSPQTHKCNQSDSPVDHASNCGTDHSHTSLSRLYPRPGAPRGQLPPFRQHEGSYDNVGDKRDDDVEEGAHSKDDTSDTSGHKGEDRRWRTRQDTDHPHAGRNGNLHVRGSVNPPRDINSGRPKPHRSPSSSPVPIPQLHSLHELGARFKDSCSAHAHKCKQHVRLCTYNQKGIPSISIDEAEDDCPAGDQFRPRSMSDASVLHVRRRRQLPRTPLHAERSSQDDEHVHVHWADEERGSPLATSVLLTSIRPRALSHGSVDMPKKPILKKPYGF</sequence>
<feature type="region of interest" description="Disordered" evidence="1">
    <location>
        <begin position="586"/>
        <end position="606"/>
    </location>
</feature>
<feature type="compositionally biased region" description="Basic and acidic residues" evidence="1">
    <location>
        <begin position="314"/>
        <end position="328"/>
    </location>
</feature>
<feature type="compositionally biased region" description="Polar residues" evidence="1">
    <location>
        <begin position="399"/>
        <end position="420"/>
    </location>
</feature>
<comment type="caution">
    <text evidence="2">The sequence shown here is derived from an EMBL/GenBank/DDBJ whole genome shotgun (WGS) entry which is preliminary data.</text>
</comment>